<keyword evidence="7" id="KW-0808">Transferase</keyword>
<dbReference type="InterPro" id="IPR015421">
    <property type="entry name" value="PyrdxlP-dep_Trfase_major"/>
</dbReference>
<dbReference type="NCBIfam" id="TIGR04350">
    <property type="entry name" value="C_S_lyase_PatB"/>
    <property type="match status" value="1"/>
</dbReference>
<dbReference type="OrthoDB" id="9802872at2"/>
<comment type="cofactor">
    <cofactor evidence="1">
        <name>pyridoxal 5'-phosphate</name>
        <dbReference type="ChEBI" id="CHEBI:597326"/>
    </cofactor>
</comment>
<dbReference type="Pfam" id="PF00155">
    <property type="entry name" value="Aminotran_1_2"/>
    <property type="match status" value="1"/>
</dbReference>
<dbReference type="PANTHER" id="PTHR43525">
    <property type="entry name" value="PROTEIN MALY"/>
    <property type="match status" value="1"/>
</dbReference>
<gene>
    <name evidence="7" type="ORF">EEX84_02720</name>
</gene>
<dbReference type="InterPro" id="IPR004839">
    <property type="entry name" value="Aminotransferase_I/II_large"/>
</dbReference>
<evidence type="ECO:0000256" key="1">
    <source>
        <dbReference type="ARBA" id="ARBA00001933"/>
    </source>
</evidence>
<dbReference type="Proteomes" id="UP000275473">
    <property type="component" value="Unassembled WGS sequence"/>
</dbReference>
<keyword evidence="4" id="KW-0456">Lyase</keyword>
<protein>
    <recommendedName>
        <fullName evidence="2">cysteine-S-conjugate beta-lyase</fullName>
        <ecNumber evidence="2">4.4.1.13</ecNumber>
    </recommendedName>
</protein>
<dbReference type="Gene3D" id="3.90.1150.10">
    <property type="entry name" value="Aspartate Aminotransferase, domain 1"/>
    <property type="match status" value="1"/>
</dbReference>
<dbReference type="GO" id="GO:0047804">
    <property type="term" value="F:cysteine-S-conjugate beta-lyase activity"/>
    <property type="evidence" value="ECO:0007669"/>
    <property type="project" value="UniProtKB-EC"/>
</dbReference>
<feature type="domain" description="Aminotransferase class I/classII large" evidence="6">
    <location>
        <begin position="46"/>
        <end position="384"/>
    </location>
</feature>
<dbReference type="InterPro" id="IPR051798">
    <property type="entry name" value="Class-II_PLP-Dep_Aminotrans"/>
</dbReference>
<keyword evidence="7" id="KW-0032">Aminotransferase</keyword>
<evidence type="ECO:0000256" key="2">
    <source>
        <dbReference type="ARBA" id="ARBA00012224"/>
    </source>
</evidence>
<keyword evidence="3" id="KW-0663">Pyridoxal phosphate</keyword>
<dbReference type="GO" id="GO:0030170">
    <property type="term" value="F:pyridoxal phosphate binding"/>
    <property type="evidence" value="ECO:0007669"/>
    <property type="project" value="InterPro"/>
</dbReference>
<organism evidence="7 8">
    <name type="scientific">Planococcus salinus</name>
    <dbReference type="NCBI Taxonomy" id="1848460"/>
    <lineage>
        <taxon>Bacteria</taxon>
        <taxon>Bacillati</taxon>
        <taxon>Bacillota</taxon>
        <taxon>Bacilli</taxon>
        <taxon>Bacillales</taxon>
        <taxon>Caryophanaceae</taxon>
        <taxon>Planococcus</taxon>
    </lineage>
</organism>
<accession>A0A3M8PAW2</accession>
<reference evidence="7 8" key="1">
    <citation type="journal article" date="2018" name="Int. J. Syst. Evol. Microbiol.">
        <title>Planococcus salinus sp. nov., a moderately halophilic bacterium isolated from a saline-alkali soil.</title>
        <authorList>
            <person name="Gan L."/>
        </authorList>
    </citation>
    <scope>NUCLEOTIDE SEQUENCE [LARGE SCALE GENOMIC DNA]</scope>
    <source>
        <strain evidence="7 8">LCB217</strain>
    </source>
</reference>
<dbReference type="InterPro" id="IPR015424">
    <property type="entry name" value="PyrdxlP-dep_Trfase"/>
</dbReference>
<keyword evidence="8" id="KW-1185">Reference proteome</keyword>
<dbReference type="InterPro" id="IPR015422">
    <property type="entry name" value="PyrdxlP-dep_Trfase_small"/>
</dbReference>
<name>A0A3M8PAW2_9BACL</name>
<evidence type="ECO:0000256" key="4">
    <source>
        <dbReference type="ARBA" id="ARBA00023239"/>
    </source>
</evidence>
<evidence type="ECO:0000313" key="8">
    <source>
        <dbReference type="Proteomes" id="UP000275473"/>
    </source>
</evidence>
<dbReference type="InterPro" id="IPR027619">
    <property type="entry name" value="C-S_lyase_PatB-like"/>
</dbReference>
<evidence type="ECO:0000259" key="6">
    <source>
        <dbReference type="Pfam" id="PF00155"/>
    </source>
</evidence>
<dbReference type="CDD" id="cd00609">
    <property type="entry name" value="AAT_like"/>
    <property type="match status" value="1"/>
</dbReference>
<comment type="caution">
    <text evidence="7">The sequence shown here is derived from an EMBL/GenBank/DDBJ whole genome shotgun (WGS) entry which is preliminary data.</text>
</comment>
<dbReference type="EMBL" id="RIAX01000002">
    <property type="protein sequence ID" value="RNF40752.1"/>
    <property type="molecule type" value="Genomic_DNA"/>
</dbReference>
<dbReference type="GO" id="GO:0008483">
    <property type="term" value="F:transaminase activity"/>
    <property type="evidence" value="ECO:0007669"/>
    <property type="project" value="UniProtKB-KW"/>
</dbReference>
<dbReference type="AlphaFoldDB" id="A0A3M8PAW2"/>
<evidence type="ECO:0000256" key="5">
    <source>
        <dbReference type="ARBA" id="ARBA00037974"/>
    </source>
</evidence>
<proteinExistence type="inferred from homology"/>
<sequence length="400" mass="45715">MDSFKETQNRRNTRSVKWDAMEQVYDLQDASDILPMWIADMDFPAPEPVLKAMKNRLEHPVFGYSFVCDDCKTAVRDWQLKRNNWNIEKQWLHFHQGIIPAIAAIIETFTEKHDKILVTPPVYPPFFLLSQNQGREVIYSELIERAGDYAMDFEDFEQKLQDASVFILCNPHNPGGRVWTESELKEIIRLCSKYDVLIISDEIHGDLIFEPNRHVPLAKIAGDEKDRIITCLAPTKTFNLAGIQIAMTVTSDYEKCVKLDQYALAHGTGALNSFASVALKAAYEECEPWLEQLLILLDNNMEFAIKELTSNVQGLRITKPQSTYLLWIDYRELGWSEHDVMEKLLVHGNVALEPGSKYGEAGIGFLRLNAACPQKTLEEGIKRIIQAFSLCVKEKESISL</sequence>
<dbReference type="SUPFAM" id="SSF53383">
    <property type="entry name" value="PLP-dependent transferases"/>
    <property type="match status" value="1"/>
</dbReference>
<comment type="similarity">
    <text evidence="5">Belongs to the class-II pyridoxal-phosphate-dependent aminotransferase family. MalY/PatB cystathionine beta-lyase subfamily.</text>
</comment>
<dbReference type="PANTHER" id="PTHR43525:SF1">
    <property type="entry name" value="PROTEIN MALY"/>
    <property type="match status" value="1"/>
</dbReference>
<dbReference type="EC" id="4.4.1.13" evidence="2"/>
<evidence type="ECO:0000313" key="7">
    <source>
        <dbReference type="EMBL" id="RNF40752.1"/>
    </source>
</evidence>
<evidence type="ECO:0000256" key="3">
    <source>
        <dbReference type="ARBA" id="ARBA00022898"/>
    </source>
</evidence>
<dbReference type="Gene3D" id="3.40.640.10">
    <property type="entry name" value="Type I PLP-dependent aspartate aminotransferase-like (Major domain)"/>
    <property type="match status" value="1"/>
</dbReference>